<evidence type="ECO:0000256" key="2">
    <source>
        <dbReference type="SAM" id="SignalP"/>
    </source>
</evidence>
<sequence>MMRSGLLTGLLATSASAFVSPRLPVAQQVRPSHSAIALSNHDDTDHKAAAPADVLRNAAAIFAVTCGLLYPSDSFAMNESAFQSSTMTVAEVIRTMDFSLPSSYDTIVDVQADTKEELTEETITSAAGTAKKASPKKEAAQKKEKKEAAPKKVAMTKAEREEAQARAKEEKAKEDAEKQLEIEAKIKADREKKIAARKAAQEEKEAAAAEKAEAAYVKDVKFVDTSMPTY</sequence>
<evidence type="ECO:0000313" key="3">
    <source>
        <dbReference type="EMBL" id="KAK1747355.1"/>
    </source>
</evidence>
<evidence type="ECO:0000313" key="4">
    <source>
        <dbReference type="Proteomes" id="UP001224775"/>
    </source>
</evidence>
<accession>A0AAD8YL50</accession>
<feature type="region of interest" description="Disordered" evidence="1">
    <location>
        <begin position="125"/>
        <end position="177"/>
    </location>
</feature>
<comment type="caution">
    <text evidence="3">The sequence shown here is derived from an EMBL/GenBank/DDBJ whole genome shotgun (WGS) entry which is preliminary data.</text>
</comment>
<dbReference type="EMBL" id="JATAAI010000002">
    <property type="protein sequence ID" value="KAK1747355.1"/>
    <property type="molecule type" value="Genomic_DNA"/>
</dbReference>
<organism evidence="3 4">
    <name type="scientific">Skeletonema marinoi</name>
    <dbReference type="NCBI Taxonomy" id="267567"/>
    <lineage>
        <taxon>Eukaryota</taxon>
        <taxon>Sar</taxon>
        <taxon>Stramenopiles</taxon>
        <taxon>Ochrophyta</taxon>
        <taxon>Bacillariophyta</taxon>
        <taxon>Coscinodiscophyceae</taxon>
        <taxon>Thalassiosirophycidae</taxon>
        <taxon>Thalassiosirales</taxon>
        <taxon>Skeletonemataceae</taxon>
        <taxon>Skeletonema</taxon>
        <taxon>Skeletonema marinoi-dohrnii complex</taxon>
    </lineage>
</organism>
<dbReference type="Proteomes" id="UP001224775">
    <property type="component" value="Unassembled WGS sequence"/>
</dbReference>
<feature type="signal peptide" evidence="2">
    <location>
        <begin position="1"/>
        <end position="17"/>
    </location>
</feature>
<proteinExistence type="predicted"/>
<protein>
    <submittedName>
        <fullName evidence="3">Uncharacterized protein</fullName>
    </submittedName>
</protein>
<feature type="compositionally biased region" description="Basic and acidic residues" evidence="1">
    <location>
        <begin position="135"/>
        <end position="150"/>
    </location>
</feature>
<feature type="chain" id="PRO_5041949667" evidence="2">
    <location>
        <begin position="18"/>
        <end position="230"/>
    </location>
</feature>
<evidence type="ECO:0000256" key="1">
    <source>
        <dbReference type="SAM" id="MobiDB-lite"/>
    </source>
</evidence>
<keyword evidence="2" id="KW-0732">Signal</keyword>
<reference evidence="3" key="1">
    <citation type="submission" date="2023-06" db="EMBL/GenBank/DDBJ databases">
        <title>Survivors Of The Sea: Transcriptome response of Skeletonema marinoi to long-term dormancy.</title>
        <authorList>
            <person name="Pinder M.I.M."/>
            <person name="Kourtchenko O."/>
            <person name="Robertson E.K."/>
            <person name="Larsson T."/>
            <person name="Maumus F."/>
            <person name="Osuna-Cruz C.M."/>
            <person name="Vancaester E."/>
            <person name="Stenow R."/>
            <person name="Vandepoele K."/>
            <person name="Ploug H."/>
            <person name="Bruchert V."/>
            <person name="Godhe A."/>
            <person name="Topel M."/>
        </authorList>
    </citation>
    <scope>NUCLEOTIDE SEQUENCE</scope>
    <source>
        <strain evidence="3">R05AC</strain>
    </source>
</reference>
<dbReference type="AlphaFoldDB" id="A0AAD8YL50"/>
<gene>
    <name evidence="3" type="ORF">QTG54_001318</name>
</gene>
<feature type="compositionally biased region" description="Basic and acidic residues" evidence="1">
    <location>
        <begin position="157"/>
        <end position="177"/>
    </location>
</feature>
<keyword evidence="4" id="KW-1185">Reference proteome</keyword>
<name>A0AAD8YL50_9STRA</name>